<accession>A0A2P8ICD5</accession>
<keyword evidence="2" id="KW-1185">Reference proteome</keyword>
<dbReference type="EMBL" id="PYAX01000004">
    <property type="protein sequence ID" value="PSL56125.1"/>
    <property type="molecule type" value="Genomic_DNA"/>
</dbReference>
<comment type="caution">
    <text evidence="1">The sequence shown here is derived from an EMBL/GenBank/DDBJ whole genome shotgun (WGS) entry which is preliminary data.</text>
</comment>
<dbReference type="OrthoDB" id="1910498at2"/>
<protein>
    <submittedName>
        <fullName evidence="1">Uncharacterized protein</fullName>
    </submittedName>
</protein>
<sequence>MVIFGGHGTVGREAAAMLSPSYDRLPTLPPGVWHVDQVGSPTEAAGHGFRLHLPPTMQHDGTATSSSTA</sequence>
<name>A0A2P8ICD5_SACCR</name>
<organism evidence="1 2">
    <name type="scientific">Saccharothrix carnea</name>
    <dbReference type="NCBI Taxonomy" id="1280637"/>
    <lineage>
        <taxon>Bacteria</taxon>
        <taxon>Bacillati</taxon>
        <taxon>Actinomycetota</taxon>
        <taxon>Actinomycetes</taxon>
        <taxon>Pseudonocardiales</taxon>
        <taxon>Pseudonocardiaceae</taxon>
        <taxon>Saccharothrix</taxon>
    </lineage>
</organism>
<dbReference type="AlphaFoldDB" id="A0A2P8ICD5"/>
<dbReference type="RefSeq" id="WP_106615795.1">
    <property type="nucleotide sequence ID" value="NZ_PYAX01000004.1"/>
</dbReference>
<evidence type="ECO:0000313" key="1">
    <source>
        <dbReference type="EMBL" id="PSL56125.1"/>
    </source>
</evidence>
<reference evidence="1 2" key="1">
    <citation type="submission" date="2018-03" db="EMBL/GenBank/DDBJ databases">
        <title>Genomic Encyclopedia of Type Strains, Phase III (KMG-III): the genomes of soil and plant-associated and newly described type strains.</title>
        <authorList>
            <person name="Whitman W."/>
        </authorList>
    </citation>
    <scope>NUCLEOTIDE SEQUENCE [LARGE SCALE GENOMIC DNA]</scope>
    <source>
        <strain evidence="1 2">CGMCC 4.7097</strain>
    </source>
</reference>
<proteinExistence type="predicted"/>
<gene>
    <name evidence="1" type="ORF">B0I31_104416</name>
</gene>
<dbReference type="Proteomes" id="UP000241118">
    <property type="component" value="Unassembled WGS sequence"/>
</dbReference>
<evidence type="ECO:0000313" key="2">
    <source>
        <dbReference type="Proteomes" id="UP000241118"/>
    </source>
</evidence>